<organism evidence="1 2">
    <name type="scientific">Glarea lozoyensis (strain ATCC 20868 / MF5171)</name>
    <dbReference type="NCBI Taxonomy" id="1116229"/>
    <lineage>
        <taxon>Eukaryota</taxon>
        <taxon>Fungi</taxon>
        <taxon>Dikarya</taxon>
        <taxon>Ascomycota</taxon>
        <taxon>Pezizomycotina</taxon>
        <taxon>Leotiomycetes</taxon>
        <taxon>Helotiales</taxon>
        <taxon>Helotiaceae</taxon>
        <taxon>Glarea</taxon>
    </lineage>
</organism>
<gene>
    <name evidence="1" type="ORF">GLAREA_00830</name>
</gene>
<dbReference type="AlphaFoldDB" id="S3CVI8"/>
<proteinExistence type="predicted"/>
<keyword evidence="2" id="KW-1185">Reference proteome</keyword>
<evidence type="ECO:0000313" key="2">
    <source>
        <dbReference type="Proteomes" id="UP000016922"/>
    </source>
</evidence>
<dbReference type="HOGENOM" id="CLU_1147282_0_0_1"/>
<reference evidence="1 2" key="1">
    <citation type="journal article" date="2013" name="BMC Genomics">
        <title>Genomics-driven discovery of the pneumocandin biosynthetic gene cluster in the fungus Glarea lozoyensis.</title>
        <authorList>
            <person name="Chen L."/>
            <person name="Yue Q."/>
            <person name="Zhang X."/>
            <person name="Xiang M."/>
            <person name="Wang C."/>
            <person name="Li S."/>
            <person name="Che Y."/>
            <person name="Ortiz-Lopez F.J."/>
            <person name="Bills G.F."/>
            <person name="Liu X."/>
            <person name="An Z."/>
        </authorList>
    </citation>
    <scope>NUCLEOTIDE SEQUENCE [LARGE SCALE GENOMIC DNA]</scope>
    <source>
        <strain evidence="2">ATCC 20868 / MF5171</strain>
    </source>
</reference>
<dbReference type="Proteomes" id="UP000016922">
    <property type="component" value="Unassembled WGS sequence"/>
</dbReference>
<dbReference type="KEGG" id="glz:GLAREA_00830"/>
<dbReference type="EMBL" id="KE145367">
    <property type="protein sequence ID" value="EPE29670.1"/>
    <property type="molecule type" value="Genomic_DNA"/>
</dbReference>
<protein>
    <submittedName>
        <fullName evidence="1">Uncharacterized protein</fullName>
    </submittedName>
</protein>
<sequence length="242" mass="28397">MEKAVEHMAAYINEIRTLAKKWCQSIDKHAECLDDLGGKKLVPWRDLIAGSNYNKSNDSGDFNDLVQELKGHGMRRVINMMEKTRAPVTEQIMECREVVHAWRSQQEYRLLGYRFYETPEFWRRWNSGDEALEYLQNFTATVQKKIEITRMALRGLESVISDSRSRLTADMEACDYSDHNEVEEFCREVMQKEYERQTNPESLATNPPPDLEEIYANIIDKLSFTFETYFDALDGFSESFLR</sequence>
<dbReference type="GeneID" id="19459888"/>
<accession>S3CVI8</accession>
<evidence type="ECO:0000313" key="1">
    <source>
        <dbReference type="EMBL" id="EPE29670.1"/>
    </source>
</evidence>
<dbReference type="RefSeq" id="XP_008083779.1">
    <property type="nucleotide sequence ID" value="XM_008085588.1"/>
</dbReference>
<name>S3CVI8_GLAL2</name>